<dbReference type="AlphaFoldDB" id="A0A9K3KKE6"/>
<proteinExistence type="predicted"/>
<protein>
    <submittedName>
        <fullName evidence="1">Uncharacterized protein</fullName>
    </submittedName>
</protein>
<evidence type="ECO:0000313" key="1">
    <source>
        <dbReference type="EMBL" id="KAG7344745.1"/>
    </source>
</evidence>
<dbReference type="EMBL" id="JAGRRH010000022">
    <property type="protein sequence ID" value="KAG7344745.1"/>
    <property type="molecule type" value="Genomic_DNA"/>
</dbReference>
<accession>A0A9K3KKE6</accession>
<sequence>MITLAIRTVNVCERSPQLPGRNSAAANTCDECIVADDCAPVLSCIKKECNRDNTCSYSDKCGANKECVLKPGQSGLAGECVSK</sequence>
<dbReference type="Proteomes" id="UP000693970">
    <property type="component" value="Unassembled WGS sequence"/>
</dbReference>
<gene>
    <name evidence="1" type="ORF">IV203_032276</name>
</gene>
<organism evidence="1 2">
    <name type="scientific">Nitzschia inconspicua</name>
    <dbReference type="NCBI Taxonomy" id="303405"/>
    <lineage>
        <taxon>Eukaryota</taxon>
        <taxon>Sar</taxon>
        <taxon>Stramenopiles</taxon>
        <taxon>Ochrophyta</taxon>
        <taxon>Bacillariophyta</taxon>
        <taxon>Bacillariophyceae</taxon>
        <taxon>Bacillariophycidae</taxon>
        <taxon>Bacillariales</taxon>
        <taxon>Bacillariaceae</taxon>
        <taxon>Nitzschia</taxon>
    </lineage>
</organism>
<reference evidence="1" key="2">
    <citation type="submission" date="2021-04" db="EMBL/GenBank/DDBJ databases">
        <authorList>
            <person name="Podell S."/>
        </authorList>
    </citation>
    <scope>NUCLEOTIDE SEQUENCE</scope>
    <source>
        <strain evidence="1">Hildebrandi</strain>
    </source>
</reference>
<name>A0A9K3KKE6_9STRA</name>
<comment type="caution">
    <text evidence="1">The sequence shown here is derived from an EMBL/GenBank/DDBJ whole genome shotgun (WGS) entry which is preliminary data.</text>
</comment>
<evidence type="ECO:0000313" key="2">
    <source>
        <dbReference type="Proteomes" id="UP000693970"/>
    </source>
</evidence>
<reference evidence="1" key="1">
    <citation type="journal article" date="2021" name="Sci. Rep.">
        <title>Diploid genomic architecture of Nitzschia inconspicua, an elite biomass production diatom.</title>
        <authorList>
            <person name="Oliver A."/>
            <person name="Podell S."/>
            <person name="Pinowska A."/>
            <person name="Traller J.C."/>
            <person name="Smith S.R."/>
            <person name="McClure R."/>
            <person name="Beliaev A."/>
            <person name="Bohutskyi P."/>
            <person name="Hill E.A."/>
            <person name="Rabines A."/>
            <person name="Zheng H."/>
            <person name="Allen L.Z."/>
            <person name="Kuo A."/>
            <person name="Grigoriev I.V."/>
            <person name="Allen A.E."/>
            <person name="Hazlebeck D."/>
            <person name="Allen E.E."/>
        </authorList>
    </citation>
    <scope>NUCLEOTIDE SEQUENCE</scope>
    <source>
        <strain evidence="1">Hildebrandi</strain>
    </source>
</reference>
<keyword evidence="2" id="KW-1185">Reference proteome</keyword>